<dbReference type="PANTHER" id="PTHR42742">
    <property type="entry name" value="TRANSCRIPTIONAL REPRESSOR MPRA"/>
    <property type="match status" value="1"/>
</dbReference>
<feature type="domain" description="Phosphomannose isomerase type I catalytic" evidence="6">
    <location>
        <begin position="9"/>
        <end position="107"/>
    </location>
</feature>
<evidence type="ECO:0000256" key="2">
    <source>
        <dbReference type="ARBA" id="ARBA00022833"/>
    </source>
</evidence>
<dbReference type="GO" id="GO:0004476">
    <property type="term" value="F:mannose-6-phosphate isomerase activity"/>
    <property type="evidence" value="ECO:0007669"/>
    <property type="project" value="InterPro"/>
</dbReference>
<evidence type="ECO:0000259" key="6">
    <source>
        <dbReference type="Pfam" id="PF20511"/>
    </source>
</evidence>
<dbReference type="EMBL" id="JAENIG010000001">
    <property type="protein sequence ID" value="MBK1853724.1"/>
    <property type="molecule type" value="Genomic_DNA"/>
</dbReference>
<feature type="binding site" evidence="3">
    <location>
        <position position="175"/>
    </location>
    <ligand>
        <name>Zn(2+)</name>
        <dbReference type="ChEBI" id="CHEBI:29105"/>
    </ligand>
</feature>
<dbReference type="GO" id="GO:0005975">
    <property type="term" value="P:carbohydrate metabolic process"/>
    <property type="evidence" value="ECO:0007669"/>
    <property type="project" value="InterPro"/>
</dbReference>
<proteinExistence type="predicted"/>
<dbReference type="PIRSF" id="PIRSF036894">
    <property type="entry name" value="PMI_Firm_short"/>
    <property type="match status" value="1"/>
</dbReference>
<evidence type="ECO:0000256" key="5">
    <source>
        <dbReference type="SAM" id="MobiDB-lite"/>
    </source>
</evidence>
<accession>A0AAE2VCU9</accession>
<dbReference type="Gene3D" id="2.60.120.10">
    <property type="entry name" value="Jelly Rolls"/>
    <property type="match status" value="2"/>
</dbReference>
<keyword evidence="2 3" id="KW-0862">Zinc</keyword>
<gene>
    <name evidence="7" type="ORF">JIN83_02025</name>
</gene>
<keyword evidence="1 3" id="KW-0479">Metal-binding</keyword>
<comment type="cofactor">
    <cofactor evidence="3">
        <name>Zn(2+)</name>
        <dbReference type="ChEBI" id="CHEBI:29105"/>
    </cofactor>
    <text evidence="3">Binds 1 zinc ion per subunit.</text>
</comment>
<evidence type="ECO:0000256" key="4">
    <source>
        <dbReference type="PIRSR" id="PIRSR036894-2"/>
    </source>
</evidence>
<dbReference type="InterPro" id="IPR046457">
    <property type="entry name" value="PMI_typeI_cat"/>
</dbReference>
<dbReference type="PANTHER" id="PTHR42742:SF3">
    <property type="entry name" value="FRUCTOKINASE"/>
    <property type="match status" value="1"/>
</dbReference>
<dbReference type="SUPFAM" id="SSF51182">
    <property type="entry name" value="RmlC-like cupins"/>
    <property type="match status" value="1"/>
</dbReference>
<dbReference type="AlphaFoldDB" id="A0AAE2VCU9"/>
<feature type="binding site" evidence="3">
    <location>
        <position position="101"/>
    </location>
    <ligand>
        <name>Zn(2+)</name>
        <dbReference type="ChEBI" id="CHEBI:29105"/>
    </ligand>
</feature>
<dbReference type="InterPro" id="IPR014628">
    <property type="entry name" value="Man6P_isomerase_Firm_short"/>
</dbReference>
<evidence type="ECO:0000256" key="3">
    <source>
        <dbReference type="PIRSR" id="PIRSR036894-1"/>
    </source>
</evidence>
<evidence type="ECO:0000313" key="8">
    <source>
        <dbReference type="Proteomes" id="UP000634206"/>
    </source>
</evidence>
<dbReference type="RefSeq" id="WP_309488320.1">
    <property type="nucleotide sequence ID" value="NZ_JAENIG010000001.1"/>
</dbReference>
<feature type="binding site" evidence="3">
    <location>
        <position position="117"/>
    </location>
    <ligand>
        <name>Zn(2+)</name>
        <dbReference type="ChEBI" id="CHEBI:29105"/>
    </ligand>
</feature>
<feature type="active site" evidence="4">
    <location>
        <position position="195"/>
    </location>
</feature>
<reference evidence="7" key="1">
    <citation type="submission" date="2021-01" db="EMBL/GenBank/DDBJ databases">
        <title>Modified the classification status of verrucomicrobia.</title>
        <authorList>
            <person name="Feng X."/>
        </authorList>
    </citation>
    <scope>NUCLEOTIDE SEQUENCE</scope>
    <source>
        <strain evidence="7">5K15</strain>
    </source>
</reference>
<name>A0AAE2VCU9_9BACT</name>
<evidence type="ECO:0000256" key="1">
    <source>
        <dbReference type="ARBA" id="ARBA00022723"/>
    </source>
</evidence>
<sequence>MQPITFSPLYMERVWGGRELETVYDRSLPKPNTPFGESWEMTDRPGEQSVVDHGPLSGSTLGQLWQEKREEIFGVGFEAEPHFPLLIKILDARDDLSIQVHPPAEIAGELGGEPKTEMWYIAAADPGATLYVGLKEGITQEDFQASIEAGTVDQTVHAIRPKAGDSIFIPSGRLHAIGAGLVIYEIQQNSDTTYRVFDWNRMGLDGQPRQLHVEESMSCIDFTDTEPPMDTPDGQTLASCPYFQVDRLSLSAGASVGNPDPERFSIVTVVDGVLESADGRQHVAGDFLLMPRAGEPLTATADASILQTTIPR</sequence>
<dbReference type="Pfam" id="PF20511">
    <property type="entry name" value="PMI_typeI_cat"/>
    <property type="match status" value="1"/>
</dbReference>
<feature type="region of interest" description="Disordered" evidence="5">
    <location>
        <begin position="29"/>
        <end position="57"/>
    </location>
</feature>
<keyword evidence="7" id="KW-0413">Isomerase</keyword>
<keyword evidence="8" id="KW-1185">Reference proteome</keyword>
<dbReference type="InterPro" id="IPR051804">
    <property type="entry name" value="Carb_Metab_Reg_Kinase/Isom"/>
</dbReference>
<dbReference type="InterPro" id="IPR011051">
    <property type="entry name" value="RmlC_Cupin_sf"/>
</dbReference>
<dbReference type="CDD" id="cd07010">
    <property type="entry name" value="cupin_PMI_type_I_N_bac"/>
    <property type="match status" value="1"/>
</dbReference>
<dbReference type="Proteomes" id="UP000634206">
    <property type="component" value="Unassembled WGS sequence"/>
</dbReference>
<evidence type="ECO:0000313" key="7">
    <source>
        <dbReference type="EMBL" id="MBK1853724.1"/>
    </source>
</evidence>
<organism evidence="7 8">
    <name type="scientific">Oceaniferula flava</name>
    <dbReference type="NCBI Taxonomy" id="2800421"/>
    <lineage>
        <taxon>Bacteria</taxon>
        <taxon>Pseudomonadati</taxon>
        <taxon>Verrucomicrobiota</taxon>
        <taxon>Verrucomicrobiia</taxon>
        <taxon>Verrucomicrobiales</taxon>
        <taxon>Verrucomicrobiaceae</taxon>
        <taxon>Oceaniferula</taxon>
    </lineage>
</organism>
<dbReference type="GO" id="GO:0008270">
    <property type="term" value="F:zinc ion binding"/>
    <property type="evidence" value="ECO:0007669"/>
    <property type="project" value="InterPro"/>
</dbReference>
<comment type="caution">
    <text evidence="7">The sequence shown here is derived from an EMBL/GenBank/DDBJ whole genome shotgun (WGS) entry which is preliminary data.</text>
</comment>
<protein>
    <submittedName>
        <fullName evidence="7">Class I mannose-6-phosphate isomerase</fullName>
    </submittedName>
</protein>
<dbReference type="InterPro" id="IPR014710">
    <property type="entry name" value="RmlC-like_jellyroll"/>
</dbReference>